<accession>A0A0L7M997</accession>
<dbReference type="AlphaFoldDB" id="A0A0L7M997"/>
<organism evidence="1 2">
    <name type="scientific">Plasmodium falciparum (isolate Dd2)</name>
    <dbReference type="NCBI Taxonomy" id="57267"/>
    <lineage>
        <taxon>Eukaryota</taxon>
        <taxon>Sar</taxon>
        <taxon>Alveolata</taxon>
        <taxon>Apicomplexa</taxon>
        <taxon>Aconoidasida</taxon>
        <taxon>Haemosporida</taxon>
        <taxon>Plasmodiidae</taxon>
        <taxon>Plasmodium</taxon>
        <taxon>Plasmodium (Laverania)</taxon>
    </lineage>
</organism>
<gene>
    <name evidence="1" type="ORF">PFDG_04966</name>
</gene>
<proteinExistence type="predicted"/>
<dbReference type="EMBL" id="GG702401">
    <property type="protein sequence ID" value="KOB89417.1"/>
    <property type="molecule type" value="Genomic_DNA"/>
</dbReference>
<dbReference type="KEGG" id="pfd:PFDG_04966"/>
<reference evidence="2" key="1">
    <citation type="submission" date="2006-09" db="EMBL/GenBank/DDBJ databases">
        <title>Annotation of Plasmodium falciparum Dd2.</title>
        <authorList>
            <consortium name="The Broad Institute Genome Sequencing Platform"/>
            <person name="Volkman S.K."/>
            <person name="Neafsey D.E."/>
            <person name="Dash A.P."/>
            <person name="Chitnis C.E."/>
            <person name="Hartl D.L."/>
            <person name="Young S.K."/>
            <person name="Zeng Q."/>
            <person name="Koehrsen M."/>
            <person name="Alvarado L."/>
            <person name="Berlin A."/>
            <person name="Borenstein D."/>
            <person name="Chapman S.B."/>
            <person name="Chen Z."/>
            <person name="Engels R."/>
            <person name="Freedman E."/>
            <person name="Gellesch M."/>
            <person name="Goldberg J."/>
            <person name="Griggs A."/>
            <person name="Gujja S."/>
            <person name="Heilman E.R."/>
            <person name="Heiman D.I."/>
            <person name="Howarth C."/>
            <person name="Jen D."/>
            <person name="Larson L."/>
            <person name="Mehta T."/>
            <person name="Neiman D."/>
            <person name="Park D."/>
            <person name="Pearson M."/>
            <person name="Roberts A."/>
            <person name="Saif S."/>
            <person name="Shea T."/>
            <person name="Shenoy N."/>
            <person name="Sisk P."/>
            <person name="Stolte C."/>
            <person name="Sykes S."/>
            <person name="Walk T."/>
            <person name="White J."/>
            <person name="Yandava C."/>
            <person name="Haas B."/>
            <person name="Henn M.R."/>
            <person name="Nusbaum C."/>
            <person name="Birren B."/>
        </authorList>
    </citation>
    <scope>NUCLEOTIDE SEQUENCE [LARGE SCALE GENOMIC DNA]</scope>
</reference>
<name>A0A0L7M997_PLAF4</name>
<protein>
    <submittedName>
        <fullName evidence="1">Uncharacterized protein</fullName>
    </submittedName>
</protein>
<dbReference type="Proteomes" id="UP000054282">
    <property type="component" value="Unassembled WGS sequence"/>
</dbReference>
<evidence type="ECO:0000313" key="2">
    <source>
        <dbReference type="Proteomes" id="UP000054282"/>
    </source>
</evidence>
<evidence type="ECO:0000313" key="1">
    <source>
        <dbReference type="EMBL" id="KOB89417.1"/>
    </source>
</evidence>
<reference evidence="2" key="2">
    <citation type="submission" date="2006-09" db="EMBL/GenBank/DDBJ databases">
        <title>The genome sequence of Plasmodium falciparum Dd2.</title>
        <authorList>
            <consortium name="The Broad Institute Genome Sequencing Platform"/>
            <person name="Birren B."/>
            <person name="Lander E."/>
            <person name="Galagan J."/>
            <person name="Nusbaum C."/>
            <person name="Devon K."/>
            <person name="Henn M."/>
            <person name="Jaffe D."/>
            <person name="Butler J."/>
            <person name="Alvarez P."/>
            <person name="Gnerre S."/>
            <person name="Grabherr M."/>
            <person name="Kleber M."/>
            <person name="Mauceli E."/>
            <person name="Brockman W."/>
            <person name="MacCallum I.A."/>
            <person name="Rounsley S."/>
            <person name="Young S."/>
            <person name="LaButti K."/>
            <person name="Pushparaj V."/>
            <person name="DeCaprio D."/>
            <person name="Crawford M."/>
            <person name="Koehrsen M."/>
            <person name="Engels R."/>
            <person name="Montgomery P."/>
            <person name="Pearson M."/>
            <person name="Howarth C."/>
            <person name="Larson L."/>
            <person name="Luoma S."/>
            <person name="White J."/>
            <person name="Kodira C."/>
            <person name="Zeng Q."/>
            <person name="O'Leary S."/>
            <person name="Yandava C."/>
            <person name="Alvarado L."/>
            <person name="Wirth D."/>
            <person name="Volkman S."/>
            <person name="Hartl D."/>
        </authorList>
    </citation>
    <scope>NUCLEOTIDE SEQUENCE [LARGE SCALE GENOMIC DNA]</scope>
</reference>
<sequence length="106" mass="12273">MYISNAVTHKEMENGMYRKEVNNRANNTYDTLTIDDKDNTGQPIYKYVDRLTRTRTTLDNSSINRLESGLPQKGSNPKIRIKDIEQIGNKLDTSNQLVKKSPFFFI</sequence>